<evidence type="ECO:0000313" key="1">
    <source>
        <dbReference type="EMBL" id="EMS58256.1"/>
    </source>
</evidence>
<gene>
    <name evidence="1" type="ORF">TRIUR3_33994</name>
</gene>
<organism evidence="1">
    <name type="scientific">Triticum urartu</name>
    <name type="common">Red wild einkorn</name>
    <name type="synonym">Crithodium urartu</name>
    <dbReference type="NCBI Taxonomy" id="4572"/>
    <lineage>
        <taxon>Eukaryota</taxon>
        <taxon>Viridiplantae</taxon>
        <taxon>Streptophyta</taxon>
        <taxon>Embryophyta</taxon>
        <taxon>Tracheophyta</taxon>
        <taxon>Spermatophyta</taxon>
        <taxon>Magnoliopsida</taxon>
        <taxon>Liliopsida</taxon>
        <taxon>Poales</taxon>
        <taxon>Poaceae</taxon>
        <taxon>BOP clade</taxon>
        <taxon>Pooideae</taxon>
        <taxon>Triticodae</taxon>
        <taxon>Triticeae</taxon>
        <taxon>Triticinae</taxon>
        <taxon>Triticum</taxon>
    </lineage>
</organism>
<proteinExistence type="predicted"/>
<dbReference type="EMBL" id="KD135059">
    <property type="protein sequence ID" value="EMS58256.1"/>
    <property type="molecule type" value="Genomic_DNA"/>
</dbReference>
<protein>
    <submittedName>
        <fullName evidence="1">Uncharacterized protein</fullName>
    </submittedName>
</protein>
<accession>M7ZF39</accession>
<sequence length="55" mass="6662">MATSAKEDNDHERIRRERLPYTDRGSLRDRDAELWRRATMDFSMQPIGRWVLLEN</sequence>
<reference evidence="1" key="1">
    <citation type="journal article" date="2013" name="Nature">
        <title>Draft genome of the wheat A-genome progenitor Triticum urartu.</title>
        <authorList>
            <person name="Ling H.Q."/>
            <person name="Zhao S."/>
            <person name="Liu D."/>
            <person name="Wang J."/>
            <person name="Sun H."/>
            <person name="Zhang C."/>
            <person name="Fan H."/>
            <person name="Li D."/>
            <person name="Dong L."/>
            <person name="Tao Y."/>
            <person name="Gao C."/>
            <person name="Wu H."/>
            <person name="Li Y."/>
            <person name="Cui Y."/>
            <person name="Guo X."/>
            <person name="Zheng S."/>
            <person name="Wang B."/>
            <person name="Yu K."/>
            <person name="Liang Q."/>
            <person name="Yang W."/>
            <person name="Lou X."/>
            <person name="Chen J."/>
            <person name="Feng M."/>
            <person name="Jian J."/>
            <person name="Zhang X."/>
            <person name="Luo G."/>
            <person name="Jiang Y."/>
            <person name="Liu J."/>
            <person name="Wang Z."/>
            <person name="Sha Y."/>
            <person name="Zhang B."/>
            <person name="Wu H."/>
            <person name="Tang D."/>
            <person name="Shen Q."/>
            <person name="Xue P."/>
            <person name="Zou S."/>
            <person name="Wang X."/>
            <person name="Liu X."/>
            <person name="Wang F."/>
            <person name="Yang Y."/>
            <person name="An X."/>
            <person name="Dong Z."/>
            <person name="Zhang K."/>
            <person name="Zhang X."/>
            <person name="Luo M.C."/>
            <person name="Dvorak J."/>
            <person name="Tong Y."/>
            <person name="Wang J."/>
            <person name="Yang H."/>
            <person name="Li Z."/>
            <person name="Wang D."/>
            <person name="Zhang A."/>
            <person name="Wang J."/>
        </authorList>
    </citation>
    <scope>NUCLEOTIDE SEQUENCE</scope>
</reference>
<name>M7ZF39_TRIUA</name>
<dbReference type="AlphaFoldDB" id="M7ZF39"/>